<organism evidence="2 3">
    <name type="scientific">Anopheles maculatus</name>
    <dbReference type="NCBI Taxonomy" id="74869"/>
    <lineage>
        <taxon>Eukaryota</taxon>
        <taxon>Metazoa</taxon>
        <taxon>Ecdysozoa</taxon>
        <taxon>Arthropoda</taxon>
        <taxon>Hexapoda</taxon>
        <taxon>Insecta</taxon>
        <taxon>Pterygota</taxon>
        <taxon>Neoptera</taxon>
        <taxon>Endopterygota</taxon>
        <taxon>Diptera</taxon>
        <taxon>Nematocera</taxon>
        <taxon>Culicoidea</taxon>
        <taxon>Culicidae</taxon>
        <taxon>Anophelinae</taxon>
        <taxon>Anopheles</taxon>
        <taxon>Anopheles maculatus group</taxon>
    </lineage>
</organism>
<feature type="chain" id="PRO_5008135712" evidence="1">
    <location>
        <begin position="19"/>
        <end position="120"/>
    </location>
</feature>
<proteinExistence type="predicted"/>
<reference evidence="3" key="1">
    <citation type="submission" date="2013-09" db="EMBL/GenBank/DDBJ databases">
        <title>The Genome Sequence of Anopheles maculatus species B.</title>
        <authorList>
            <consortium name="The Broad Institute Genomics Platform"/>
            <person name="Neafsey D.E."/>
            <person name="Besansky N."/>
            <person name="Howell P."/>
            <person name="Walton C."/>
            <person name="Young S.K."/>
            <person name="Zeng Q."/>
            <person name="Gargeya S."/>
            <person name="Fitzgerald M."/>
            <person name="Haas B."/>
            <person name="Abouelleil A."/>
            <person name="Allen A.W."/>
            <person name="Alvarado L."/>
            <person name="Arachchi H.M."/>
            <person name="Berlin A.M."/>
            <person name="Chapman S.B."/>
            <person name="Gainer-Dewar J."/>
            <person name="Goldberg J."/>
            <person name="Griggs A."/>
            <person name="Gujja S."/>
            <person name="Hansen M."/>
            <person name="Howarth C."/>
            <person name="Imamovic A."/>
            <person name="Ireland A."/>
            <person name="Larimer J."/>
            <person name="McCowan C."/>
            <person name="Murphy C."/>
            <person name="Pearson M."/>
            <person name="Poon T.W."/>
            <person name="Priest M."/>
            <person name="Roberts A."/>
            <person name="Saif S."/>
            <person name="Shea T."/>
            <person name="Sisk P."/>
            <person name="Sykes S."/>
            <person name="Wortman J."/>
            <person name="Nusbaum C."/>
            <person name="Birren B."/>
        </authorList>
    </citation>
    <scope>NUCLEOTIDE SEQUENCE [LARGE SCALE GENOMIC DNA]</scope>
    <source>
        <strain evidence="3">maculatus3</strain>
    </source>
</reference>
<accession>A0A182SEI2</accession>
<dbReference type="EnsemblMetazoa" id="AMAM005167-RA">
    <property type="protein sequence ID" value="AMAM005167-PA"/>
    <property type="gene ID" value="AMAM005167"/>
</dbReference>
<feature type="signal peptide" evidence="1">
    <location>
        <begin position="1"/>
        <end position="18"/>
    </location>
</feature>
<keyword evidence="3" id="KW-1185">Reference proteome</keyword>
<sequence length="120" mass="13668">MATFVALLMAMVVLPVLLQSGGPYATAAKVWVDRDKVYCEHIDCTRLATFKGERFCSPCDTRHFCECKETKESLPYMYACPGMEQCQTSDRRGSCQKTMSDELCNRIDLAFLEQIEDYVI</sequence>
<keyword evidence="1" id="KW-0732">Signal</keyword>
<dbReference type="Proteomes" id="UP000075901">
    <property type="component" value="Unassembled WGS sequence"/>
</dbReference>
<reference evidence="2" key="2">
    <citation type="submission" date="2020-05" db="UniProtKB">
        <authorList>
            <consortium name="EnsemblMetazoa"/>
        </authorList>
    </citation>
    <scope>IDENTIFICATION</scope>
    <source>
        <strain evidence="2">maculatus3</strain>
    </source>
</reference>
<dbReference type="VEuPathDB" id="VectorBase:AMAM005167"/>
<dbReference type="AlphaFoldDB" id="A0A182SEI2"/>
<evidence type="ECO:0000313" key="2">
    <source>
        <dbReference type="EnsemblMetazoa" id="AMAM005167-PA"/>
    </source>
</evidence>
<name>A0A182SEI2_9DIPT</name>
<evidence type="ECO:0000256" key="1">
    <source>
        <dbReference type="SAM" id="SignalP"/>
    </source>
</evidence>
<evidence type="ECO:0000313" key="3">
    <source>
        <dbReference type="Proteomes" id="UP000075901"/>
    </source>
</evidence>
<protein>
    <submittedName>
        <fullName evidence="2">Uncharacterized protein</fullName>
    </submittedName>
</protein>